<dbReference type="PANTHER" id="PTHR19303:SF74">
    <property type="entry name" value="POGO TRANSPOSABLE ELEMENT WITH KRAB DOMAIN"/>
    <property type="match status" value="1"/>
</dbReference>
<feature type="region of interest" description="Disordered" evidence="1">
    <location>
        <begin position="472"/>
        <end position="493"/>
    </location>
</feature>
<dbReference type="PANTHER" id="PTHR19303">
    <property type="entry name" value="TRANSPOSON"/>
    <property type="match status" value="1"/>
</dbReference>
<dbReference type="GO" id="GO:0003677">
    <property type="term" value="F:DNA binding"/>
    <property type="evidence" value="ECO:0007669"/>
    <property type="project" value="TreeGrafter"/>
</dbReference>
<feature type="compositionally biased region" description="Basic residues" evidence="1">
    <location>
        <begin position="481"/>
        <end position="493"/>
    </location>
</feature>
<dbReference type="KEGG" id="ptrr:6344261"/>
<dbReference type="Proteomes" id="UP000245464">
    <property type="component" value="Chromosome 5"/>
</dbReference>
<name>A0A834RV48_9PLEO</name>
<dbReference type="InterPro" id="IPR050863">
    <property type="entry name" value="CenT-Element_Derived"/>
</dbReference>
<feature type="compositionally biased region" description="Basic and acidic residues" evidence="1">
    <location>
        <begin position="415"/>
        <end position="432"/>
    </location>
</feature>
<dbReference type="GeneID" id="6344261"/>
<comment type="caution">
    <text evidence="3">The sequence shown here is derived from an EMBL/GenBank/DDBJ whole genome shotgun (WGS) entry which is preliminary data.</text>
</comment>
<feature type="region of interest" description="Disordered" evidence="1">
    <location>
        <begin position="415"/>
        <end position="454"/>
    </location>
</feature>
<accession>A0A834RV48</accession>
<evidence type="ECO:0000313" key="4">
    <source>
        <dbReference type="Proteomes" id="UP000245464"/>
    </source>
</evidence>
<sequence length="493" mass="56849">MDQIQAAIEAIESRELGEDFSYHQIAKQFGVVRSTLVRRHKAKIQPRAVAHQKLHPQQEQELVQYIQGLTERRAKYSQYFDLLHQKIEKYKIKLWDIYNMDEKGFLAGVTGRSKRIFSRQMWERKEVTTGLQDGSREWSASGGLQSSWVEDIKEGEHSAFVTSSPSGWTNNEIGVAWLKQVFDRFTRSKSYSSYRLLILDGHGSHVTPEFIDFCDENKILLAIFPPHSTHTLQPLDVVMFKPLSTAYLKDLSNYLHNSQGLLLVKKGDFFPLFWRARGSSFKKNTIQKSFTATGIWPPDPTPILKRFNRNSPEVSSSDESSTSLLIGSDWRKIKALVDQTTADRTSKEVKKLHRSLYHISTQNELLRHEMKGLKEALSTKEKSELKEQARLYKLQVAQEKRVERQRLKEVREKERAKQVAERARQKADRDSTKAIQQAQNNKRKASKASIQNNKRQKCVVAAIDVEELSEIASAPPPLTTRRGRNIKLPSRYK</sequence>
<dbReference type="Pfam" id="PF03184">
    <property type="entry name" value="DDE_1"/>
    <property type="match status" value="1"/>
</dbReference>
<reference evidence="3" key="1">
    <citation type="journal article" date="2018" name="BMC Genomics">
        <title>Comparative genomics of the wheat fungal pathogen Pyrenophora tritici-repentis reveals chromosomal variations and genome plasticity.</title>
        <authorList>
            <person name="Moolhuijzen P."/>
            <person name="See P.T."/>
            <person name="Hane J.K."/>
            <person name="Shi G."/>
            <person name="Liu Z."/>
            <person name="Oliver R.P."/>
            <person name="Moffat C.S."/>
        </authorList>
    </citation>
    <scope>NUCLEOTIDE SEQUENCE [LARGE SCALE GENOMIC DNA]</scope>
    <source>
        <strain evidence="3">M4</strain>
    </source>
</reference>
<feature type="domain" description="DDE-1" evidence="2">
    <location>
        <begin position="162"/>
        <end position="290"/>
    </location>
</feature>
<gene>
    <name evidence="3" type="ORF">PtrM4_102710</name>
</gene>
<evidence type="ECO:0000259" key="2">
    <source>
        <dbReference type="Pfam" id="PF03184"/>
    </source>
</evidence>
<proteinExistence type="predicted"/>
<dbReference type="RefSeq" id="XP_001936339.2">
    <property type="nucleotide sequence ID" value="XM_001936304.2"/>
</dbReference>
<evidence type="ECO:0000256" key="1">
    <source>
        <dbReference type="SAM" id="MobiDB-lite"/>
    </source>
</evidence>
<dbReference type="GO" id="GO:0005634">
    <property type="term" value="C:nucleus"/>
    <property type="evidence" value="ECO:0007669"/>
    <property type="project" value="TreeGrafter"/>
</dbReference>
<organism evidence="3 4">
    <name type="scientific">Pyrenophora tritici-repentis</name>
    <dbReference type="NCBI Taxonomy" id="45151"/>
    <lineage>
        <taxon>Eukaryota</taxon>
        <taxon>Fungi</taxon>
        <taxon>Dikarya</taxon>
        <taxon>Ascomycota</taxon>
        <taxon>Pezizomycotina</taxon>
        <taxon>Dothideomycetes</taxon>
        <taxon>Pleosporomycetidae</taxon>
        <taxon>Pleosporales</taxon>
        <taxon>Pleosporineae</taxon>
        <taxon>Pleosporaceae</taxon>
        <taxon>Pyrenophora</taxon>
    </lineage>
</organism>
<protein>
    <recommendedName>
        <fullName evidence="2">DDE-1 domain-containing protein</fullName>
    </recommendedName>
</protein>
<dbReference type="AlphaFoldDB" id="A0A834RV48"/>
<evidence type="ECO:0000313" key="3">
    <source>
        <dbReference type="EMBL" id="KAF7570269.1"/>
    </source>
</evidence>
<dbReference type="EMBL" id="NQIK02000005">
    <property type="protein sequence ID" value="KAF7570269.1"/>
    <property type="molecule type" value="Genomic_DNA"/>
</dbReference>
<dbReference type="InterPro" id="IPR004875">
    <property type="entry name" value="DDE_SF_endonuclease_dom"/>
</dbReference>